<dbReference type="OrthoDB" id="191706at2759"/>
<comment type="similarity">
    <text evidence="2">Belongs to the DRAM/TMEM150 family.</text>
</comment>
<feature type="transmembrane region" description="Helical" evidence="6">
    <location>
        <begin position="208"/>
        <end position="229"/>
    </location>
</feature>
<keyword evidence="5 6" id="KW-0472">Membrane</keyword>
<evidence type="ECO:0000313" key="9">
    <source>
        <dbReference type="RefSeq" id="XP_030754609.1"/>
    </source>
</evidence>
<gene>
    <name evidence="9" type="primary">LOC115881315</name>
</gene>
<dbReference type="RefSeq" id="XP_030754609.1">
    <property type="nucleotide sequence ID" value="XM_030898749.1"/>
</dbReference>
<dbReference type="PANTHER" id="PTHR21324">
    <property type="entry name" value="FASTING-INDUCIBLE INTEGRAL MEMBRANE PROTEIN TM6P1-RELATED"/>
    <property type="match status" value="1"/>
</dbReference>
<dbReference type="AlphaFoldDB" id="A0A6J2XVH2"/>
<keyword evidence="8" id="KW-1185">Reference proteome</keyword>
<evidence type="ECO:0000259" key="7">
    <source>
        <dbReference type="Pfam" id="PF10277"/>
    </source>
</evidence>
<evidence type="ECO:0000256" key="4">
    <source>
        <dbReference type="ARBA" id="ARBA00022989"/>
    </source>
</evidence>
<protein>
    <submittedName>
        <fullName evidence="9">DNA damage-regulated autophagy modulator protein 2-like</fullName>
    </submittedName>
</protein>
<evidence type="ECO:0000256" key="1">
    <source>
        <dbReference type="ARBA" id="ARBA00004127"/>
    </source>
</evidence>
<evidence type="ECO:0000313" key="8">
    <source>
        <dbReference type="Proteomes" id="UP000504635"/>
    </source>
</evidence>
<proteinExistence type="inferred from homology"/>
<keyword evidence="4 6" id="KW-1133">Transmembrane helix</keyword>
<comment type="subcellular location">
    <subcellularLocation>
        <location evidence="1">Endomembrane system</location>
        <topology evidence="1">Multi-pass membrane protein</topology>
    </subcellularLocation>
</comment>
<name>A0A6J2XVH2_SITOR</name>
<dbReference type="GeneID" id="115881315"/>
<feature type="domain" description="CWH43-like N-terminal" evidence="7">
    <location>
        <begin position="6"/>
        <end position="235"/>
    </location>
</feature>
<dbReference type="GO" id="GO:0012505">
    <property type="term" value="C:endomembrane system"/>
    <property type="evidence" value="ECO:0007669"/>
    <property type="project" value="UniProtKB-SubCell"/>
</dbReference>
<dbReference type="Proteomes" id="UP000504635">
    <property type="component" value="Unplaced"/>
</dbReference>
<keyword evidence="3 6" id="KW-0812">Transmembrane</keyword>
<organism evidence="8 9">
    <name type="scientific">Sitophilus oryzae</name>
    <name type="common">Rice weevil</name>
    <name type="synonym">Curculio oryzae</name>
    <dbReference type="NCBI Taxonomy" id="7048"/>
    <lineage>
        <taxon>Eukaryota</taxon>
        <taxon>Metazoa</taxon>
        <taxon>Ecdysozoa</taxon>
        <taxon>Arthropoda</taxon>
        <taxon>Hexapoda</taxon>
        <taxon>Insecta</taxon>
        <taxon>Pterygota</taxon>
        <taxon>Neoptera</taxon>
        <taxon>Endopterygota</taxon>
        <taxon>Coleoptera</taxon>
        <taxon>Polyphaga</taxon>
        <taxon>Cucujiformia</taxon>
        <taxon>Curculionidae</taxon>
        <taxon>Dryophthorinae</taxon>
        <taxon>Sitophilus</taxon>
    </lineage>
</organism>
<reference evidence="9" key="1">
    <citation type="submission" date="2025-08" db="UniProtKB">
        <authorList>
            <consortium name="RefSeq"/>
        </authorList>
    </citation>
    <scope>IDENTIFICATION</scope>
    <source>
        <tissue evidence="9">Gonads</tissue>
    </source>
</reference>
<evidence type="ECO:0000256" key="5">
    <source>
        <dbReference type="ARBA" id="ARBA00023136"/>
    </source>
</evidence>
<dbReference type="Pfam" id="PF10277">
    <property type="entry name" value="Frag1"/>
    <property type="match status" value="1"/>
</dbReference>
<feature type="transmembrane region" description="Helical" evidence="6">
    <location>
        <begin position="165"/>
        <end position="188"/>
    </location>
</feature>
<feature type="transmembrane region" description="Helical" evidence="6">
    <location>
        <begin position="94"/>
        <end position="117"/>
    </location>
</feature>
<evidence type="ECO:0000256" key="3">
    <source>
        <dbReference type="ARBA" id="ARBA00022692"/>
    </source>
</evidence>
<accession>A0A6J2XVH2</accession>
<feature type="transmembrane region" description="Helical" evidence="6">
    <location>
        <begin position="7"/>
        <end position="30"/>
    </location>
</feature>
<evidence type="ECO:0000256" key="6">
    <source>
        <dbReference type="SAM" id="Phobius"/>
    </source>
</evidence>
<dbReference type="InterPro" id="IPR050911">
    <property type="entry name" value="DRAM/TMEM150_Autophagy_Mod"/>
</dbReference>
<dbReference type="PANTHER" id="PTHR21324:SF2">
    <property type="entry name" value="EG:22E5.9 PROTEIN"/>
    <property type="match status" value="1"/>
</dbReference>
<sequence length="247" mass="27845">MPLKYAYVLPIIEGLWFPVTFAITYTIGVLKKDIPAVFPYVSDTGAWSIEKCIFSFMLGLGSLLMFSIIYIRYRQVKELLSTKEKELNLPPKLKIFNVIAVYLGLIAALGVFVVACFQVWPHFYVHIIGAGTAFTVGWFVLVIETYISFKIYPTFGSSGMNTVRAVLTVISGLALFLTGAFGGLSLLYFKGEDVTQWFEDSGGYEYHLVSTVSEWVLVLGVVFYIASYYKEFKDIVMYKPKIDLINV</sequence>
<feature type="transmembrane region" description="Helical" evidence="6">
    <location>
        <begin position="123"/>
        <end position="144"/>
    </location>
</feature>
<feature type="transmembrane region" description="Helical" evidence="6">
    <location>
        <begin position="53"/>
        <end position="73"/>
    </location>
</feature>
<evidence type="ECO:0000256" key="2">
    <source>
        <dbReference type="ARBA" id="ARBA00006565"/>
    </source>
</evidence>
<dbReference type="InParanoid" id="A0A6J2XVH2"/>
<dbReference type="KEGG" id="soy:115881315"/>
<dbReference type="InterPro" id="IPR019402">
    <property type="entry name" value="CWH43_N"/>
</dbReference>